<dbReference type="InterPro" id="IPR051407">
    <property type="entry name" value="Bact_OM_lipoprot/Surf_antigen"/>
</dbReference>
<dbReference type="Pfam" id="PF05433">
    <property type="entry name" value="Rick_17kDa_Anti"/>
    <property type="match status" value="1"/>
</dbReference>
<dbReference type="GO" id="GO:0019867">
    <property type="term" value="C:outer membrane"/>
    <property type="evidence" value="ECO:0007669"/>
    <property type="project" value="InterPro"/>
</dbReference>
<keyword evidence="6" id="KW-1185">Reference proteome</keyword>
<reference evidence="5 6" key="1">
    <citation type="submission" date="2018-09" db="EMBL/GenBank/DDBJ databases">
        <authorList>
            <person name="Zhu H."/>
        </authorList>
    </citation>
    <scope>NUCLEOTIDE SEQUENCE [LARGE SCALE GENOMIC DNA]</scope>
    <source>
        <strain evidence="5 6">K2R10-39</strain>
    </source>
</reference>
<dbReference type="InterPro" id="IPR008816">
    <property type="entry name" value="Gly_zipper_2TM_dom"/>
</dbReference>
<sequence length="174" mass="18611">MKRQSRAAQSKAVLALLCMGAATAAAAADYDDYGRVVNVTPQVEQFNSPRQECRTEYAPVQQPRQARGMGGSIIGGIAGGILGNQVGGGNGRTAATAAGAIAGAIVGDRMENNQNQPEVVTEQPVRHCRTVDNWQSRTNGYAVTYEYHGRTYTSVMPYDPGERVRLRVSVAPQL</sequence>
<gene>
    <name evidence="5" type="ORF">D3870_11905</name>
</gene>
<feature type="signal peptide" evidence="3">
    <location>
        <begin position="1"/>
        <end position="27"/>
    </location>
</feature>
<dbReference type="Proteomes" id="UP000285190">
    <property type="component" value="Unassembled WGS sequence"/>
</dbReference>
<evidence type="ECO:0000313" key="5">
    <source>
        <dbReference type="EMBL" id="RJG06621.1"/>
    </source>
</evidence>
<dbReference type="OrthoDB" id="8909257at2"/>
<comment type="subcellular location">
    <subcellularLocation>
        <location evidence="1">Membrane</location>
    </subcellularLocation>
</comment>
<evidence type="ECO:0000256" key="1">
    <source>
        <dbReference type="ARBA" id="ARBA00004370"/>
    </source>
</evidence>
<keyword evidence="3" id="KW-0732">Signal</keyword>
<dbReference type="NCBIfam" id="NF008437">
    <property type="entry name" value="PRK11280.1"/>
    <property type="match status" value="1"/>
</dbReference>
<organism evidence="5 6">
    <name type="scientific">Noviherbaspirillum cavernae</name>
    <dbReference type="NCBI Taxonomy" id="2320862"/>
    <lineage>
        <taxon>Bacteria</taxon>
        <taxon>Pseudomonadati</taxon>
        <taxon>Pseudomonadota</taxon>
        <taxon>Betaproteobacteria</taxon>
        <taxon>Burkholderiales</taxon>
        <taxon>Oxalobacteraceae</taxon>
        <taxon>Noviherbaspirillum</taxon>
    </lineage>
</organism>
<dbReference type="PANTHER" id="PTHR35603:SF2">
    <property type="entry name" value="OUTER MEMBRANE LIPOPROTEIN"/>
    <property type="match status" value="1"/>
</dbReference>
<dbReference type="EMBL" id="QYUN01000002">
    <property type="protein sequence ID" value="RJG06621.1"/>
    <property type="molecule type" value="Genomic_DNA"/>
</dbReference>
<keyword evidence="2" id="KW-0472">Membrane</keyword>
<dbReference type="RefSeq" id="WP_119739360.1">
    <property type="nucleotide sequence ID" value="NZ_QYUN01000002.1"/>
</dbReference>
<evidence type="ECO:0000259" key="4">
    <source>
        <dbReference type="Pfam" id="PF05433"/>
    </source>
</evidence>
<proteinExistence type="predicted"/>
<evidence type="ECO:0000256" key="2">
    <source>
        <dbReference type="ARBA" id="ARBA00023136"/>
    </source>
</evidence>
<evidence type="ECO:0000313" key="6">
    <source>
        <dbReference type="Proteomes" id="UP000285190"/>
    </source>
</evidence>
<accession>A0A418X2H8</accession>
<feature type="chain" id="PRO_5019381126" evidence="3">
    <location>
        <begin position="28"/>
        <end position="174"/>
    </location>
</feature>
<feature type="domain" description="Glycine zipper 2TM" evidence="4">
    <location>
        <begin position="70"/>
        <end position="110"/>
    </location>
</feature>
<protein>
    <submittedName>
        <fullName evidence="5">Glycine zipper 2TM domain-containing protein</fullName>
    </submittedName>
</protein>
<dbReference type="AlphaFoldDB" id="A0A418X2H8"/>
<name>A0A418X2H8_9BURK</name>
<comment type="caution">
    <text evidence="5">The sequence shown here is derived from an EMBL/GenBank/DDBJ whole genome shotgun (WGS) entry which is preliminary data.</text>
</comment>
<evidence type="ECO:0000256" key="3">
    <source>
        <dbReference type="SAM" id="SignalP"/>
    </source>
</evidence>
<dbReference type="PANTHER" id="PTHR35603">
    <property type="match status" value="1"/>
</dbReference>